<dbReference type="EMBL" id="JAVDRG010000005">
    <property type="protein sequence ID" value="MDR6442488.1"/>
    <property type="molecule type" value="Genomic_DNA"/>
</dbReference>
<reference evidence="1" key="1">
    <citation type="submission" date="2023-07" db="EMBL/GenBank/DDBJ databases">
        <title>Sorghum-associated microbial communities from plants grown in Nebraska, USA.</title>
        <authorList>
            <person name="Schachtman D."/>
        </authorList>
    </citation>
    <scope>NUCLEOTIDE SEQUENCE</scope>
    <source>
        <strain evidence="1">DS1280</strain>
    </source>
</reference>
<evidence type="ECO:0000313" key="1">
    <source>
        <dbReference type="EMBL" id="MDR6442488.1"/>
    </source>
</evidence>
<keyword evidence="2" id="KW-1185">Reference proteome</keyword>
<accession>A0ACC6IXR8</accession>
<name>A0ACC6IXR8_9FLAO</name>
<protein>
    <submittedName>
        <fullName evidence="1">Uncharacterized protein</fullName>
    </submittedName>
</protein>
<organism evidence="1 2">
    <name type="scientific">Chryseobacterium bernardetii</name>
    <dbReference type="NCBI Taxonomy" id="1241978"/>
    <lineage>
        <taxon>Bacteria</taxon>
        <taxon>Pseudomonadati</taxon>
        <taxon>Bacteroidota</taxon>
        <taxon>Flavobacteriia</taxon>
        <taxon>Flavobacteriales</taxon>
        <taxon>Weeksellaceae</taxon>
        <taxon>Chryseobacterium group</taxon>
        <taxon>Chryseobacterium</taxon>
    </lineage>
</organism>
<gene>
    <name evidence="1" type="ORF">J2795_003213</name>
</gene>
<sequence length="230" mass="27695">MKTNNPTINNFLAALESIEEINYQTSKVSFQNDRIAINKKRSTTYENNFVTQLNVQYAILNYAKEITEPRELTRQLQIPKRYLYSNERDEEIFVAAGKIRNISSNDSDYLRELTLIPDFFIHKDQDDMSPENQRLIAEVKTERELPYERFLWDFFKLTIYLNKYNFQNAVFLCIHTRKDTILKYIDQYIKERLYLPKSYSKLYIIIKENFLAKPEIFTLQELFDKFNNNK</sequence>
<proteinExistence type="predicted"/>
<dbReference type="Proteomes" id="UP001184376">
    <property type="component" value="Unassembled WGS sequence"/>
</dbReference>
<comment type="caution">
    <text evidence="1">The sequence shown here is derived from an EMBL/GenBank/DDBJ whole genome shotgun (WGS) entry which is preliminary data.</text>
</comment>
<evidence type="ECO:0000313" key="2">
    <source>
        <dbReference type="Proteomes" id="UP001184376"/>
    </source>
</evidence>